<protein>
    <submittedName>
        <fullName evidence="2">Uncharacterized protein</fullName>
    </submittedName>
</protein>
<feature type="region of interest" description="Disordered" evidence="1">
    <location>
        <begin position="148"/>
        <end position="167"/>
    </location>
</feature>
<dbReference type="EMBL" id="CYZT01000049">
    <property type="protein sequence ID" value="CUO13764.1"/>
    <property type="molecule type" value="Genomic_DNA"/>
</dbReference>
<evidence type="ECO:0000313" key="2">
    <source>
        <dbReference type="EMBL" id="CUO13764.1"/>
    </source>
</evidence>
<evidence type="ECO:0000256" key="1">
    <source>
        <dbReference type="SAM" id="MobiDB-lite"/>
    </source>
</evidence>
<dbReference type="Proteomes" id="UP000095746">
    <property type="component" value="Unassembled WGS sequence"/>
</dbReference>
<dbReference type="AlphaFoldDB" id="A0A174CKZ1"/>
<accession>A0A174CKZ1</accession>
<name>A0A174CKZ1_FLAPL</name>
<organism evidence="2 3">
    <name type="scientific">Flavonifractor plautii</name>
    <name type="common">Fusobacterium plautii</name>
    <dbReference type="NCBI Taxonomy" id="292800"/>
    <lineage>
        <taxon>Bacteria</taxon>
        <taxon>Bacillati</taxon>
        <taxon>Bacillota</taxon>
        <taxon>Clostridia</taxon>
        <taxon>Eubacteriales</taxon>
        <taxon>Oscillospiraceae</taxon>
        <taxon>Flavonifractor</taxon>
    </lineage>
</organism>
<proteinExistence type="predicted"/>
<sequence length="318" mass="33207">MRLYLLEHRGGIPLLLTLDVRAEANGLFVQALLDDLLHPVESAAADEEDILGVDLDELLVGMLAAALGRNVGHSTLQDFQQGLLHALARHVAGNGGVLTLAGDLVDLVHVDDAALSQLDVVVGSLHQSQEDVLHVVAHISGLGEGSGVGDGEGHLQNPGQGLGEQGLAAARRPHEQDVALLELHVLPAAEVDTLIVVVDRHGQGDFSVLLPDDILVQHVADLPGGGDHIGDVRPGLLLGIVSVVQNAHAQVDTLVADIGARTGDDAGDLFLVLAAEGTAHGFALVIFRHGLLPQVFLRLRGSGAFASPLPLLDFIAYK</sequence>
<gene>
    <name evidence="2" type="ORF">ERS852411_01032</name>
</gene>
<reference evidence="2 3" key="1">
    <citation type="submission" date="2015-09" db="EMBL/GenBank/DDBJ databases">
        <authorList>
            <consortium name="Pathogen Informatics"/>
        </authorList>
    </citation>
    <scope>NUCLEOTIDE SEQUENCE [LARGE SCALE GENOMIC DNA]</scope>
    <source>
        <strain evidence="2 3">2789STDY5608854</strain>
    </source>
</reference>
<evidence type="ECO:0000313" key="3">
    <source>
        <dbReference type="Proteomes" id="UP000095746"/>
    </source>
</evidence>